<gene>
    <name evidence="2" type="ORF">AQUCO_03600076v1</name>
</gene>
<sequence>MASGSNLSTPMKRKSSNSSTYIHKKKLSKKSSEVKKRKKSKSRKSDKSKKLRRHRDVSISCSDDDSRSEDSLSSDSEDGYRHRKGRSGTREDVKGSKKRVKRSLSSTGDSRDPPSRKKRKRSKRSDDSKLKKKSRHGKSKKKRSKRDVSVDSISSDSRSCSTSHGGSSVEKIQIKRSRGRSKERDKGKKSLDQISNGRDRYNYRSRSCTPCSGASERNHYYSEEKLVSENYSKGLRSVLTIPDEYEEGIYQSKDGNKPEIIQAYDDCPSCKSNDSYDGGRMKESSHQAQALLEKKRRVHDAMVEDEGRNESSRQMSIPEKPLKVKVESTFTSNIKKTQIPVSSTTDDGIQCAKVTKVDHIVNMESTKVENKGEVSSGIVSSDVGDLESILRQKALENFQNFRKERQTQTLPPDQRGGTDVGVKQLSIAKVEPIKSSKDTDISVVGASNILALEKKSVGTAIVKGVSITNIPKDGVQISDGNFKRLESFHTTDTAHPSVHDRNRPLATYATEKKIISFGAIHNSSKRSFVYRRESPGDQSIKQASDSQDFSDVKSQQTNYIPRKLVSQPPKPVVESSGPREINKTLESRSAVSQETKNTAKKIVLEPTKDSQGNSDPREINKAPESVVFQEIRSIPNKIVPEPLKAALGTSHPHESNEAPDPVVSEATPVNGEHGLTESNAAKGGSEFEQKTMSVMRGGEMVQVSYKVYIPKKTPALARRLLRR</sequence>
<dbReference type="STRING" id="218851.A0A2G5CV63"/>
<feature type="region of interest" description="Disordered" evidence="1">
    <location>
        <begin position="294"/>
        <end position="321"/>
    </location>
</feature>
<accession>A0A2G5CV63</accession>
<dbReference type="InParanoid" id="A0A2G5CV63"/>
<reference evidence="2 3" key="1">
    <citation type="submission" date="2017-09" db="EMBL/GenBank/DDBJ databases">
        <title>WGS assembly of Aquilegia coerulea Goldsmith.</title>
        <authorList>
            <person name="Hodges S."/>
            <person name="Kramer E."/>
            <person name="Nordborg M."/>
            <person name="Tomkins J."/>
            <person name="Borevitz J."/>
            <person name="Derieg N."/>
            <person name="Yan J."/>
            <person name="Mihaltcheva S."/>
            <person name="Hayes R.D."/>
            <person name="Rokhsar D."/>
        </authorList>
    </citation>
    <scope>NUCLEOTIDE SEQUENCE [LARGE SCALE GENOMIC DNA]</scope>
    <source>
        <strain evidence="3">cv. Goldsmith</strain>
    </source>
</reference>
<dbReference type="EMBL" id="KZ305053">
    <property type="protein sequence ID" value="PIA35169.1"/>
    <property type="molecule type" value="Genomic_DNA"/>
</dbReference>
<evidence type="ECO:0000313" key="2">
    <source>
        <dbReference type="EMBL" id="PIA35169.1"/>
    </source>
</evidence>
<organism evidence="2 3">
    <name type="scientific">Aquilegia coerulea</name>
    <name type="common">Rocky mountain columbine</name>
    <dbReference type="NCBI Taxonomy" id="218851"/>
    <lineage>
        <taxon>Eukaryota</taxon>
        <taxon>Viridiplantae</taxon>
        <taxon>Streptophyta</taxon>
        <taxon>Embryophyta</taxon>
        <taxon>Tracheophyta</taxon>
        <taxon>Spermatophyta</taxon>
        <taxon>Magnoliopsida</taxon>
        <taxon>Ranunculales</taxon>
        <taxon>Ranunculaceae</taxon>
        <taxon>Thalictroideae</taxon>
        <taxon>Aquilegia</taxon>
    </lineage>
</organism>
<feature type="region of interest" description="Disordered" evidence="1">
    <location>
        <begin position="531"/>
        <end position="622"/>
    </location>
</feature>
<dbReference type="Proteomes" id="UP000230069">
    <property type="component" value="Unassembled WGS sequence"/>
</dbReference>
<proteinExistence type="predicted"/>
<feature type="compositionally biased region" description="Polar residues" evidence="1">
    <location>
        <begin position="536"/>
        <end position="559"/>
    </location>
</feature>
<dbReference type="AlphaFoldDB" id="A0A2G5CV63"/>
<feature type="compositionally biased region" description="Low complexity" evidence="1">
    <location>
        <begin position="150"/>
        <end position="169"/>
    </location>
</feature>
<keyword evidence="3" id="KW-1185">Reference proteome</keyword>
<feature type="region of interest" description="Disordered" evidence="1">
    <location>
        <begin position="647"/>
        <end position="687"/>
    </location>
</feature>
<feature type="compositionally biased region" description="Basic residues" evidence="1">
    <location>
        <begin position="130"/>
        <end position="145"/>
    </location>
</feature>
<evidence type="ECO:0000313" key="3">
    <source>
        <dbReference type="Proteomes" id="UP000230069"/>
    </source>
</evidence>
<evidence type="ECO:0000256" key="1">
    <source>
        <dbReference type="SAM" id="MobiDB-lite"/>
    </source>
</evidence>
<feature type="compositionally biased region" description="Basic residues" evidence="1">
    <location>
        <begin position="22"/>
        <end position="55"/>
    </location>
</feature>
<dbReference type="PANTHER" id="PTHR36808">
    <property type="entry name" value="TRANSCRIPTIONAL REGULATOR ATRX-LIKE PROTEIN"/>
    <property type="match status" value="1"/>
</dbReference>
<name>A0A2G5CV63_AQUCA</name>
<dbReference type="OrthoDB" id="786617at2759"/>
<feature type="compositionally biased region" description="Basic and acidic residues" evidence="1">
    <location>
        <begin position="180"/>
        <end position="202"/>
    </location>
</feature>
<feature type="compositionally biased region" description="Basic and acidic residues" evidence="1">
    <location>
        <begin position="299"/>
        <end position="311"/>
    </location>
</feature>
<protein>
    <submittedName>
        <fullName evidence="2">Uncharacterized protein</fullName>
    </submittedName>
</protein>
<feature type="compositionally biased region" description="Polar residues" evidence="1">
    <location>
        <begin position="587"/>
        <end position="596"/>
    </location>
</feature>
<feature type="region of interest" description="Disordered" evidence="1">
    <location>
        <begin position="1"/>
        <end position="220"/>
    </location>
</feature>
<dbReference type="PANTHER" id="PTHR36808:SF1">
    <property type="entry name" value="TRANSCRIPTIONAL REGULATOR ATRX-LIKE PROTEIN"/>
    <property type="match status" value="1"/>
</dbReference>